<feature type="region of interest" description="Disordered" evidence="1">
    <location>
        <begin position="238"/>
        <end position="368"/>
    </location>
</feature>
<feature type="compositionally biased region" description="Low complexity" evidence="1">
    <location>
        <begin position="315"/>
        <end position="329"/>
    </location>
</feature>
<reference evidence="3 4" key="1">
    <citation type="submission" date="2016-06" db="EMBL/GenBank/DDBJ databases">
        <title>Complete genome sequences of Bordetella bronchialis and Bordetella flabilis.</title>
        <authorList>
            <person name="LiPuma J.J."/>
            <person name="Spilker T."/>
        </authorList>
    </citation>
    <scope>NUCLEOTIDE SEQUENCE [LARGE SCALE GENOMIC DNA]</scope>
    <source>
        <strain evidence="3 4">AU10664</strain>
    </source>
</reference>
<dbReference type="InterPro" id="IPR052967">
    <property type="entry name" value="Stress_Response_Assoc"/>
</dbReference>
<dbReference type="KEGG" id="bfz:BAU07_03755"/>
<feature type="compositionally biased region" description="Low complexity" evidence="1">
    <location>
        <begin position="339"/>
        <end position="362"/>
    </location>
</feature>
<dbReference type="EMBL" id="CP016172">
    <property type="protein sequence ID" value="ANN76345.1"/>
    <property type="molecule type" value="Genomic_DNA"/>
</dbReference>
<dbReference type="STRING" id="463014.BAU07_03755"/>
<gene>
    <name evidence="3" type="ORF">BAU07_03755</name>
</gene>
<dbReference type="PANTHER" id="PTHR38463:SF1">
    <property type="entry name" value="STRESS RESPONSE PROTEIN YSNF"/>
    <property type="match status" value="1"/>
</dbReference>
<dbReference type="Pfam" id="PF09557">
    <property type="entry name" value="DUF2382"/>
    <property type="match status" value="1"/>
</dbReference>
<evidence type="ECO:0000313" key="3">
    <source>
        <dbReference type="EMBL" id="ANN76345.1"/>
    </source>
</evidence>
<keyword evidence="4" id="KW-1185">Reference proteome</keyword>
<sequence length="368" mass="38160">MAQNIVGVFDSFERANDVVERLVDAGISRSDVRVHARDGNAAYEADTETGEPDRGFIENVQHFFKNLFGEEDHREEVGHYSEAVRRGGALLSVEVQDETQMATVQSLMEEGGAEDIDAKVAVWKSTGYAGFDPDAAPYTQEDIEAERQAIPVVREDLVVGKREVDTGRVRVYSRQTSTPVSESVNLRDERATIERRPVDREATAADLQGGTVEVRETSEEAVVGKTSRVVEEVLVGKEASQRTETVHETLRGTEVEVERTDDKPGGPARATGSTMDAASSPGAASAPSTATGGPGSTGTAAGTTGTGLGGGTSGTRGTAAGGAPSVAPGTGQGGGTVGTSGTSGASGNDSSSTSTSLPAGTSREPRDV</sequence>
<dbReference type="AlphaFoldDB" id="A0A193G937"/>
<dbReference type="Proteomes" id="UP000091926">
    <property type="component" value="Chromosome"/>
</dbReference>
<feature type="compositionally biased region" description="Basic and acidic residues" evidence="1">
    <location>
        <begin position="238"/>
        <end position="264"/>
    </location>
</feature>
<feature type="compositionally biased region" description="Low complexity" evidence="1">
    <location>
        <begin position="277"/>
        <end position="303"/>
    </location>
</feature>
<feature type="domain" description="DUF2382" evidence="2">
    <location>
        <begin position="151"/>
        <end position="257"/>
    </location>
</feature>
<evidence type="ECO:0000313" key="4">
    <source>
        <dbReference type="Proteomes" id="UP000091926"/>
    </source>
</evidence>
<accession>A0A193G937</accession>
<protein>
    <recommendedName>
        <fullName evidence="2">DUF2382 domain-containing protein</fullName>
    </recommendedName>
</protein>
<dbReference type="PANTHER" id="PTHR38463">
    <property type="entry name" value="STRESS RESPONSE PROTEIN YSNF"/>
    <property type="match status" value="1"/>
</dbReference>
<feature type="compositionally biased region" description="Gly residues" evidence="1">
    <location>
        <begin position="304"/>
        <end position="314"/>
    </location>
</feature>
<evidence type="ECO:0000259" key="2">
    <source>
        <dbReference type="Pfam" id="PF09557"/>
    </source>
</evidence>
<name>A0A193G937_9BORD</name>
<dbReference type="RefSeq" id="WP_066654261.1">
    <property type="nucleotide sequence ID" value="NZ_CBCSCL010000010.1"/>
</dbReference>
<dbReference type="InterPro" id="IPR019060">
    <property type="entry name" value="DUF2382"/>
</dbReference>
<organism evidence="3 4">
    <name type="scientific">Bordetella flabilis</name>
    <dbReference type="NCBI Taxonomy" id="463014"/>
    <lineage>
        <taxon>Bacteria</taxon>
        <taxon>Pseudomonadati</taxon>
        <taxon>Pseudomonadota</taxon>
        <taxon>Betaproteobacteria</taxon>
        <taxon>Burkholderiales</taxon>
        <taxon>Alcaligenaceae</taxon>
        <taxon>Bordetella</taxon>
    </lineage>
</organism>
<proteinExistence type="predicted"/>
<evidence type="ECO:0000256" key="1">
    <source>
        <dbReference type="SAM" id="MobiDB-lite"/>
    </source>
</evidence>